<protein>
    <submittedName>
        <fullName evidence="1">Unplaced genomic scaffold GYMLUscaffold_37, whole genome shotgun sequence</fullName>
    </submittedName>
</protein>
<dbReference type="HOGENOM" id="CLU_3014369_0_0_1"/>
<reference evidence="1 2" key="1">
    <citation type="submission" date="2014-04" db="EMBL/GenBank/DDBJ databases">
        <title>Evolutionary Origins and Diversification of the Mycorrhizal Mutualists.</title>
        <authorList>
            <consortium name="DOE Joint Genome Institute"/>
            <consortium name="Mycorrhizal Genomics Consortium"/>
            <person name="Kohler A."/>
            <person name="Kuo A."/>
            <person name="Nagy L.G."/>
            <person name="Floudas D."/>
            <person name="Copeland A."/>
            <person name="Barry K.W."/>
            <person name="Cichocki N."/>
            <person name="Veneault-Fourrey C."/>
            <person name="LaButti K."/>
            <person name="Lindquist E.A."/>
            <person name="Lipzen A."/>
            <person name="Lundell T."/>
            <person name="Morin E."/>
            <person name="Murat C."/>
            <person name="Riley R."/>
            <person name="Ohm R."/>
            <person name="Sun H."/>
            <person name="Tunlid A."/>
            <person name="Henrissat B."/>
            <person name="Grigoriev I.V."/>
            <person name="Hibbett D.S."/>
            <person name="Martin F."/>
        </authorList>
    </citation>
    <scope>NUCLEOTIDE SEQUENCE [LARGE SCALE GENOMIC DNA]</scope>
    <source>
        <strain evidence="1 2">FD-317 M1</strain>
    </source>
</reference>
<keyword evidence="2" id="KW-1185">Reference proteome</keyword>
<dbReference type="AlphaFoldDB" id="A0A0D0CJD7"/>
<name>A0A0D0CJD7_9AGAR</name>
<proteinExistence type="predicted"/>
<evidence type="ECO:0000313" key="2">
    <source>
        <dbReference type="Proteomes" id="UP000053593"/>
    </source>
</evidence>
<sequence>MDNSVLGVRLVSAAALANTLSPRPNLCPPTPFSTSIITAEGALIPRLLLLQHNRLR</sequence>
<accession>A0A0D0CJD7</accession>
<evidence type="ECO:0000313" key="1">
    <source>
        <dbReference type="EMBL" id="KIK58457.1"/>
    </source>
</evidence>
<gene>
    <name evidence="1" type="ORF">GYMLUDRAFT_696577</name>
</gene>
<dbReference type="EMBL" id="KN834785">
    <property type="protein sequence ID" value="KIK58457.1"/>
    <property type="molecule type" value="Genomic_DNA"/>
</dbReference>
<dbReference type="Proteomes" id="UP000053593">
    <property type="component" value="Unassembled WGS sequence"/>
</dbReference>
<organism evidence="1 2">
    <name type="scientific">Collybiopsis luxurians FD-317 M1</name>
    <dbReference type="NCBI Taxonomy" id="944289"/>
    <lineage>
        <taxon>Eukaryota</taxon>
        <taxon>Fungi</taxon>
        <taxon>Dikarya</taxon>
        <taxon>Basidiomycota</taxon>
        <taxon>Agaricomycotina</taxon>
        <taxon>Agaricomycetes</taxon>
        <taxon>Agaricomycetidae</taxon>
        <taxon>Agaricales</taxon>
        <taxon>Marasmiineae</taxon>
        <taxon>Omphalotaceae</taxon>
        <taxon>Collybiopsis</taxon>
        <taxon>Collybiopsis luxurians</taxon>
    </lineage>
</organism>